<dbReference type="InterPro" id="IPR058240">
    <property type="entry name" value="rSAM_sf"/>
</dbReference>
<dbReference type="SFLD" id="SFLDS00029">
    <property type="entry name" value="Radical_SAM"/>
    <property type="match status" value="1"/>
</dbReference>
<keyword evidence="15" id="KW-1185">Reference proteome</keyword>
<comment type="catalytic activity">
    <reaction evidence="9">
        <text>N(6)-dimethylallyladenosine(37) in tRNA + (sulfur carrier)-SH + AH2 + 2 S-adenosyl-L-methionine = 2-methylsulfanyl-N(6)-dimethylallyladenosine(37) in tRNA + (sulfur carrier)-H + 5'-deoxyadenosine + L-methionine + A + S-adenosyl-L-homocysteine + 2 H(+)</text>
        <dbReference type="Rhea" id="RHEA:37067"/>
        <dbReference type="Rhea" id="RHEA-COMP:10375"/>
        <dbReference type="Rhea" id="RHEA-COMP:10376"/>
        <dbReference type="Rhea" id="RHEA-COMP:14737"/>
        <dbReference type="Rhea" id="RHEA-COMP:14739"/>
        <dbReference type="ChEBI" id="CHEBI:13193"/>
        <dbReference type="ChEBI" id="CHEBI:15378"/>
        <dbReference type="ChEBI" id="CHEBI:17319"/>
        <dbReference type="ChEBI" id="CHEBI:17499"/>
        <dbReference type="ChEBI" id="CHEBI:29917"/>
        <dbReference type="ChEBI" id="CHEBI:57844"/>
        <dbReference type="ChEBI" id="CHEBI:57856"/>
        <dbReference type="ChEBI" id="CHEBI:59789"/>
        <dbReference type="ChEBI" id="CHEBI:64428"/>
        <dbReference type="ChEBI" id="CHEBI:74415"/>
        <dbReference type="ChEBI" id="CHEBI:74417"/>
        <dbReference type="EC" id="2.8.4.3"/>
    </reaction>
</comment>
<dbReference type="InterPro" id="IPR006638">
    <property type="entry name" value="Elp3/MiaA/NifB-like_rSAM"/>
</dbReference>
<dbReference type="InterPro" id="IPR020612">
    <property type="entry name" value="Methylthiotransferase_CS"/>
</dbReference>
<evidence type="ECO:0000256" key="7">
    <source>
        <dbReference type="ARBA" id="ARBA00023004"/>
    </source>
</evidence>
<dbReference type="FunFam" id="3.40.50.12160:FF:000003">
    <property type="entry name" value="CDK5 regulatory subunit-associated protein 1"/>
    <property type="match status" value="1"/>
</dbReference>
<dbReference type="NCBIfam" id="TIGR01125">
    <property type="entry name" value="30S ribosomal protein S12 methylthiotransferase RimO"/>
    <property type="match status" value="1"/>
</dbReference>
<dbReference type="EMBL" id="FOIL01000016">
    <property type="protein sequence ID" value="SET39559.1"/>
    <property type="molecule type" value="Genomic_DNA"/>
</dbReference>
<dbReference type="Pfam" id="PF18693">
    <property type="entry name" value="TRAM_2"/>
    <property type="match status" value="1"/>
</dbReference>
<comment type="function">
    <text evidence="1">Catalyzes the methylthiolation of N6-(dimethylallyl)adenosine (i(6)A), leading to the formation of 2-methylthio-N6-(dimethylallyl)adenosine (ms(2)i(6)A) at position 37 in tRNAs that read codons beginning with uridine.</text>
</comment>
<evidence type="ECO:0000256" key="4">
    <source>
        <dbReference type="ARBA" id="ARBA00022679"/>
    </source>
</evidence>
<dbReference type="Gene3D" id="3.40.50.12160">
    <property type="entry name" value="Methylthiotransferase, N-terminal domain"/>
    <property type="match status" value="1"/>
</dbReference>
<dbReference type="GO" id="GO:0035599">
    <property type="term" value="F:aspartic acid methylthiotransferase activity"/>
    <property type="evidence" value="ECO:0007669"/>
    <property type="project" value="TreeGrafter"/>
</dbReference>
<dbReference type="RefSeq" id="WP_074649286.1">
    <property type="nucleotide sequence ID" value="NZ_FOIL01000016.1"/>
</dbReference>
<dbReference type="eggNOG" id="COG0621">
    <property type="taxonomic scope" value="Bacteria"/>
</dbReference>
<proteinExistence type="inferred from homology"/>
<dbReference type="Pfam" id="PF00919">
    <property type="entry name" value="UPF0004"/>
    <property type="match status" value="1"/>
</dbReference>
<evidence type="ECO:0000256" key="9">
    <source>
        <dbReference type="ARBA" id="ARBA00051425"/>
    </source>
</evidence>
<dbReference type="PROSITE" id="PS51449">
    <property type="entry name" value="MTTASE_N"/>
    <property type="match status" value="1"/>
</dbReference>
<evidence type="ECO:0000256" key="3">
    <source>
        <dbReference type="ARBA" id="ARBA00022490"/>
    </source>
</evidence>
<keyword evidence="5 10" id="KW-0949">S-adenosyl-L-methionine</keyword>
<feature type="binding site" evidence="10">
    <location>
        <position position="161"/>
    </location>
    <ligand>
        <name>[4Fe-4S] cluster</name>
        <dbReference type="ChEBI" id="CHEBI:49883"/>
        <label>2</label>
        <note>4Fe-4S-S-AdoMet</note>
    </ligand>
</feature>
<sequence length="453" mass="52058">MKILCVSLGCDKNLVDSEMMLGLLTKDGYQLTDDDQEADVVIVNTCAFIDAAKEESINTILDMARLKEDAKCQALVVTGCMAERYKKEVLKEIPEVDAVLGTTTYGEISKVLRRLQDGEKHIEVYEDLSRMPEDDHRVFTTGSAYSYLKIAEGCNKRCTYCIIPYLRGPYRSEPMVKLISQAKKIAENGVKELILVAQETTLYGTDLSQKKMLPTLLRELGRIEGLEWIRLQYCYPEEITDEIIEAIAKEPKVCHYIDLPIQHASDRILKRMGRRTTHDEIISRIRRIRELIPDVALRTTLISGFPGETEEDHQILMDFVREVEFDRLGVFTYSQEEDTPAAAMEDQIPQEVKERRRDEIMALQQEIAFRKEKEKIGSEMRVMVEGRMPEEDYGFGVYTCRTYMDAPNIDSQIFVHSERDLMSGDFVRCTVTDSDGYDLIGEEIADWDDEEEE</sequence>
<feature type="binding site" evidence="10">
    <location>
        <position position="10"/>
    </location>
    <ligand>
        <name>[4Fe-4S] cluster</name>
        <dbReference type="ChEBI" id="CHEBI:49883"/>
        <label>1</label>
    </ligand>
</feature>
<evidence type="ECO:0000259" key="13">
    <source>
        <dbReference type="PROSITE" id="PS51918"/>
    </source>
</evidence>
<evidence type="ECO:0000256" key="10">
    <source>
        <dbReference type="HAMAP-Rule" id="MF_01865"/>
    </source>
</evidence>
<evidence type="ECO:0000256" key="6">
    <source>
        <dbReference type="ARBA" id="ARBA00022723"/>
    </source>
</evidence>
<keyword evidence="14" id="KW-0689">Ribosomal protein</keyword>
<accession>A0A1I0E3J6</accession>
<dbReference type="HAMAP" id="MF_01865">
    <property type="entry name" value="MTTase_RimO"/>
    <property type="match status" value="1"/>
</dbReference>
<evidence type="ECO:0000313" key="15">
    <source>
        <dbReference type="Proteomes" id="UP000199820"/>
    </source>
</evidence>
<dbReference type="FunFam" id="3.80.30.20:FF:000001">
    <property type="entry name" value="tRNA-2-methylthio-N(6)-dimethylallyladenosine synthase 2"/>
    <property type="match status" value="1"/>
</dbReference>
<feature type="binding site" evidence="10">
    <location>
        <position position="154"/>
    </location>
    <ligand>
        <name>[4Fe-4S] cluster</name>
        <dbReference type="ChEBI" id="CHEBI:49883"/>
        <label>2</label>
        <note>4Fe-4S-S-AdoMet</note>
    </ligand>
</feature>
<feature type="binding site" evidence="10">
    <location>
        <position position="46"/>
    </location>
    <ligand>
        <name>[4Fe-4S] cluster</name>
        <dbReference type="ChEBI" id="CHEBI:49883"/>
        <label>1</label>
    </ligand>
</feature>
<dbReference type="GO" id="GO:0051539">
    <property type="term" value="F:4 iron, 4 sulfur cluster binding"/>
    <property type="evidence" value="ECO:0007669"/>
    <property type="project" value="UniProtKB-UniRule"/>
</dbReference>
<dbReference type="PROSITE" id="PS50926">
    <property type="entry name" value="TRAM"/>
    <property type="match status" value="1"/>
</dbReference>
<evidence type="ECO:0000313" key="14">
    <source>
        <dbReference type="EMBL" id="SET39559.1"/>
    </source>
</evidence>
<dbReference type="SFLD" id="SFLDG01082">
    <property type="entry name" value="B12-binding_domain_containing"/>
    <property type="match status" value="1"/>
</dbReference>
<organism evidence="14 15">
    <name type="scientific">[Clostridium] aminophilum</name>
    <dbReference type="NCBI Taxonomy" id="1526"/>
    <lineage>
        <taxon>Bacteria</taxon>
        <taxon>Bacillati</taxon>
        <taxon>Bacillota</taxon>
        <taxon>Clostridia</taxon>
        <taxon>Lachnospirales</taxon>
        <taxon>Lachnospiraceae</taxon>
    </lineage>
</organism>
<keyword evidence="6 10" id="KW-0479">Metal-binding</keyword>
<dbReference type="SUPFAM" id="SSF102114">
    <property type="entry name" value="Radical SAM enzymes"/>
    <property type="match status" value="1"/>
</dbReference>
<dbReference type="InterPro" id="IPR005839">
    <property type="entry name" value="Methylthiotransferase"/>
</dbReference>
<evidence type="ECO:0000256" key="1">
    <source>
        <dbReference type="ARBA" id="ARBA00003234"/>
    </source>
</evidence>
<dbReference type="InterPro" id="IPR007197">
    <property type="entry name" value="rSAM"/>
</dbReference>
<keyword evidence="7 10" id="KW-0408">Iron</keyword>
<evidence type="ECO:0000259" key="12">
    <source>
        <dbReference type="PROSITE" id="PS51449"/>
    </source>
</evidence>
<dbReference type="GO" id="GO:0035597">
    <property type="term" value="F:tRNA-2-methylthio-N(6)-dimethylallyladenosine(37) synthase activity"/>
    <property type="evidence" value="ECO:0007669"/>
    <property type="project" value="UniProtKB-EC"/>
</dbReference>
<dbReference type="GO" id="GO:0103039">
    <property type="term" value="F:protein methylthiotransferase activity"/>
    <property type="evidence" value="ECO:0007669"/>
    <property type="project" value="UniProtKB-EC"/>
</dbReference>
<evidence type="ECO:0000256" key="2">
    <source>
        <dbReference type="ARBA" id="ARBA00022485"/>
    </source>
</evidence>
<dbReference type="Proteomes" id="UP000199820">
    <property type="component" value="Unassembled WGS sequence"/>
</dbReference>
<feature type="domain" description="MTTase N-terminal" evidence="12">
    <location>
        <begin position="1"/>
        <end position="117"/>
    </location>
</feature>
<dbReference type="PROSITE" id="PS01278">
    <property type="entry name" value="MTTASE_RADICAL"/>
    <property type="match status" value="1"/>
</dbReference>
<dbReference type="InterPro" id="IPR012340">
    <property type="entry name" value="NA-bd_OB-fold"/>
</dbReference>
<dbReference type="GO" id="GO:0005840">
    <property type="term" value="C:ribosome"/>
    <property type="evidence" value="ECO:0007669"/>
    <property type="project" value="UniProtKB-KW"/>
</dbReference>
<dbReference type="GO" id="GO:0005829">
    <property type="term" value="C:cytosol"/>
    <property type="evidence" value="ECO:0007669"/>
    <property type="project" value="TreeGrafter"/>
</dbReference>
<dbReference type="Gene3D" id="2.40.50.140">
    <property type="entry name" value="Nucleic acid-binding proteins"/>
    <property type="match status" value="1"/>
</dbReference>
<reference evidence="14 15" key="1">
    <citation type="submission" date="2016-10" db="EMBL/GenBank/DDBJ databases">
        <authorList>
            <person name="de Groot N.N."/>
        </authorList>
    </citation>
    <scope>NUCLEOTIDE SEQUENCE [LARGE SCALE GENOMIC DNA]</scope>
    <source>
        <strain evidence="14 15">KH1P1</strain>
    </source>
</reference>
<keyword evidence="2 10" id="KW-0004">4Fe-4S</keyword>
<comment type="cofactor">
    <cofactor evidence="10">
        <name>[4Fe-4S] cluster</name>
        <dbReference type="ChEBI" id="CHEBI:49883"/>
    </cofactor>
    <text evidence="10">Binds 2 [4Fe-4S] clusters. One cluster is coordinated with 3 cysteines and an exchangeable S-adenosyl-L-methionine.</text>
</comment>
<dbReference type="EC" id="2.8.4.4" evidence="10"/>
<protein>
    <recommendedName>
        <fullName evidence="10">Ribosomal protein uS12 methylthiotransferase RimO</fullName>
        <shortName evidence="10">uS12 MTTase</shortName>
        <shortName evidence="10">uS12 methylthiotransferase</shortName>
        <ecNumber evidence="10">2.8.4.4</ecNumber>
    </recommendedName>
    <alternativeName>
        <fullName evidence="10">Ribosomal protein uS12 (aspartate-C(3))-methylthiotransferase</fullName>
    </alternativeName>
    <alternativeName>
        <fullName evidence="10">Ribosome maturation factor RimO</fullName>
    </alternativeName>
</protein>
<feature type="binding site" evidence="10">
    <location>
        <position position="158"/>
    </location>
    <ligand>
        <name>[4Fe-4S] cluster</name>
        <dbReference type="ChEBI" id="CHEBI:49883"/>
        <label>2</label>
        <note>4Fe-4S-S-AdoMet</note>
    </ligand>
</feature>
<comment type="similarity">
    <text evidence="10">Belongs to the methylthiotransferase family. RimO subfamily.</text>
</comment>
<dbReference type="InterPro" id="IPR023404">
    <property type="entry name" value="rSAM_horseshoe"/>
</dbReference>
<feature type="domain" description="TRAM" evidence="11">
    <location>
        <begin position="373"/>
        <end position="445"/>
    </location>
</feature>
<dbReference type="PROSITE" id="PS51918">
    <property type="entry name" value="RADICAL_SAM"/>
    <property type="match status" value="1"/>
</dbReference>
<dbReference type="CDD" id="cd01335">
    <property type="entry name" value="Radical_SAM"/>
    <property type="match status" value="1"/>
</dbReference>
<keyword evidence="4 10" id="KW-0808">Transferase</keyword>
<dbReference type="PANTHER" id="PTHR43837:SF1">
    <property type="entry name" value="RIBOSOMAL PROTEIN US12 METHYLTHIOTRANSFERASE RIMO"/>
    <property type="match status" value="1"/>
</dbReference>
<dbReference type="AlphaFoldDB" id="A0A1I0E3J6"/>
<evidence type="ECO:0000259" key="11">
    <source>
        <dbReference type="PROSITE" id="PS50926"/>
    </source>
</evidence>
<evidence type="ECO:0000256" key="5">
    <source>
        <dbReference type="ARBA" id="ARBA00022691"/>
    </source>
</evidence>
<dbReference type="InterPro" id="IPR005840">
    <property type="entry name" value="Ribosomal_uS12_MeSTrfase_RimO"/>
</dbReference>
<dbReference type="InterPro" id="IPR002792">
    <property type="entry name" value="TRAM_dom"/>
</dbReference>
<keyword evidence="14" id="KW-0687">Ribonucleoprotein</keyword>
<dbReference type="PANTHER" id="PTHR43837">
    <property type="entry name" value="RIBOSOMAL PROTEIN S12 METHYLTHIOTRANSFERASE RIMO"/>
    <property type="match status" value="1"/>
</dbReference>
<dbReference type="NCBIfam" id="TIGR00089">
    <property type="entry name" value="MiaB/RimO family radical SAM methylthiotransferase"/>
    <property type="match status" value="1"/>
</dbReference>
<evidence type="ECO:0000256" key="8">
    <source>
        <dbReference type="ARBA" id="ARBA00023014"/>
    </source>
</evidence>
<comment type="subcellular location">
    <subcellularLocation>
        <location evidence="10">Cytoplasm</location>
    </subcellularLocation>
</comment>
<dbReference type="SFLD" id="SFLDF00274">
    <property type="entry name" value="ribosomal_protein_S12_methylth"/>
    <property type="match status" value="1"/>
</dbReference>
<keyword evidence="3 10" id="KW-0963">Cytoplasm</keyword>
<name>A0A1I0E3J6_9FIRM</name>
<dbReference type="SMART" id="SM00729">
    <property type="entry name" value="Elp3"/>
    <property type="match status" value="1"/>
</dbReference>
<dbReference type="GO" id="GO:0046872">
    <property type="term" value="F:metal ion binding"/>
    <property type="evidence" value="ECO:0007669"/>
    <property type="project" value="UniProtKB-KW"/>
</dbReference>
<feature type="binding site" evidence="10">
    <location>
        <position position="80"/>
    </location>
    <ligand>
        <name>[4Fe-4S] cluster</name>
        <dbReference type="ChEBI" id="CHEBI:49883"/>
        <label>1</label>
    </ligand>
</feature>
<dbReference type="Gene3D" id="3.80.30.20">
    <property type="entry name" value="tm_1862 like domain"/>
    <property type="match status" value="1"/>
</dbReference>
<dbReference type="STRING" id="1526.SAMN02910262_00595"/>
<dbReference type="InterPro" id="IPR013848">
    <property type="entry name" value="Methylthiotransferase_N"/>
</dbReference>
<comment type="function">
    <text evidence="10">Catalyzes the methylthiolation of an aspartic acid residue of ribosomal protein uS12.</text>
</comment>
<gene>
    <name evidence="10" type="primary">rimO</name>
    <name evidence="14" type="ORF">SAMN04487771_101629</name>
</gene>
<dbReference type="SFLD" id="SFLDG01061">
    <property type="entry name" value="methylthiotransferase"/>
    <property type="match status" value="1"/>
</dbReference>
<dbReference type="OrthoDB" id="9805215at2"/>
<dbReference type="Pfam" id="PF04055">
    <property type="entry name" value="Radical_SAM"/>
    <property type="match status" value="1"/>
</dbReference>
<dbReference type="InterPro" id="IPR038135">
    <property type="entry name" value="Methylthiotransferase_N_sf"/>
</dbReference>
<keyword evidence="8 10" id="KW-0411">Iron-sulfur</keyword>
<feature type="domain" description="Radical SAM core" evidence="13">
    <location>
        <begin position="140"/>
        <end position="370"/>
    </location>
</feature>
<comment type="catalytic activity">
    <reaction evidence="10">
        <text>L-aspartate(89)-[ribosomal protein uS12]-hydrogen + (sulfur carrier)-SH + AH2 + 2 S-adenosyl-L-methionine = 3-methylsulfanyl-L-aspartate(89)-[ribosomal protein uS12]-hydrogen + (sulfur carrier)-H + 5'-deoxyadenosine + L-methionine + A + S-adenosyl-L-homocysteine + 2 H(+)</text>
        <dbReference type="Rhea" id="RHEA:37087"/>
        <dbReference type="Rhea" id="RHEA-COMP:10460"/>
        <dbReference type="Rhea" id="RHEA-COMP:10461"/>
        <dbReference type="Rhea" id="RHEA-COMP:14737"/>
        <dbReference type="Rhea" id="RHEA-COMP:14739"/>
        <dbReference type="ChEBI" id="CHEBI:13193"/>
        <dbReference type="ChEBI" id="CHEBI:15378"/>
        <dbReference type="ChEBI" id="CHEBI:17319"/>
        <dbReference type="ChEBI" id="CHEBI:17499"/>
        <dbReference type="ChEBI" id="CHEBI:29917"/>
        <dbReference type="ChEBI" id="CHEBI:29961"/>
        <dbReference type="ChEBI" id="CHEBI:57844"/>
        <dbReference type="ChEBI" id="CHEBI:57856"/>
        <dbReference type="ChEBI" id="CHEBI:59789"/>
        <dbReference type="ChEBI" id="CHEBI:64428"/>
        <dbReference type="ChEBI" id="CHEBI:73599"/>
        <dbReference type="EC" id="2.8.4.4"/>
    </reaction>
</comment>